<organism evidence="1 2">
    <name type="scientific">Spirosoma fluviale</name>
    <dbReference type="NCBI Taxonomy" id="1597977"/>
    <lineage>
        <taxon>Bacteria</taxon>
        <taxon>Pseudomonadati</taxon>
        <taxon>Bacteroidota</taxon>
        <taxon>Cytophagia</taxon>
        <taxon>Cytophagales</taxon>
        <taxon>Cytophagaceae</taxon>
        <taxon>Spirosoma</taxon>
    </lineage>
</organism>
<proteinExistence type="predicted"/>
<reference evidence="2" key="1">
    <citation type="submission" date="2017-09" db="EMBL/GenBank/DDBJ databases">
        <authorList>
            <person name="Varghese N."/>
            <person name="Submissions S."/>
        </authorList>
    </citation>
    <scope>NUCLEOTIDE SEQUENCE [LARGE SCALE GENOMIC DNA]</scope>
    <source>
        <strain evidence="2">DSM 29961</strain>
    </source>
</reference>
<gene>
    <name evidence="1" type="ORF">SAMN06269250_0126</name>
</gene>
<evidence type="ECO:0000313" key="1">
    <source>
        <dbReference type="EMBL" id="SOD99716.1"/>
    </source>
</evidence>
<keyword evidence="2" id="KW-1185">Reference proteome</keyword>
<dbReference type="RefSeq" id="WP_097132106.1">
    <property type="nucleotide sequence ID" value="NZ_OCNH01000010.1"/>
</dbReference>
<evidence type="ECO:0000313" key="2">
    <source>
        <dbReference type="Proteomes" id="UP000219452"/>
    </source>
</evidence>
<dbReference type="OrthoDB" id="9762009at2"/>
<dbReference type="Proteomes" id="UP000219452">
    <property type="component" value="Unassembled WGS sequence"/>
</dbReference>
<dbReference type="AlphaFoldDB" id="A0A286GX18"/>
<evidence type="ECO:0008006" key="3">
    <source>
        <dbReference type="Google" id="ProtNLM"/>
    </source>
</evidence>
<name>A0A286GX18_9BACT</name>
<sequence length="470" mass="53083">MNPSLLSRQLVATRPTVGLRPVFGSGVGESIRRYQVLQAILRPHTLHALFAEPIIEGDQIRWYTTLKGEVVALSQLLPEQQERTKRILKYYADAAYELARHHRDADDLRRLLDDCFEIPDFDTVFLVGKRPVLVNWGFLKTDFNSVRGLVARLTKGMVTPRLMLNVKVISRTDRQPMADAAVVLHYEGQTRRLLTNEQGNVSFNDIFPFDFPVFDVEASADEFHSATTTISVDRDAADLILAGFTPLITTITLEPVAREQSFDIRVVDTNTNKPIDKATVRLMSGPFSADLLSGTSGWASFANVPLYGNEPVCINIAHADYMDEQSELDPAEVEHVVQLRPLELQGKRGMFSVNLRWKTTDDLDLLISDPGGNLISYSHRRVDYNGYVGILDIDANADDNNLTDQPQENIYWEQAHPGRYAIQVLLYKRRTATAEPIPFIITIVQGNERFEMNGQISQEKERQTVNIIDL</sequence>
<dbReference type="EMBL" id="OCNH01000010">
    <property type="protein sequence ID" value="SOD99716.1"/>
    <property type="molecule type" value="Genomic_DNA"/>
</dbReference>
<accession>A0A286GX18</accession>
<protein>
    <recommendedName>
        <fullName evidence="3">DUF2135 domain-containing protein</fullName>
    </recommendedName>
</protein>